<dbReference type="EMBL" id="JAHLQF010000003">
    <property type="protein sequence ID" value="MBU5485620.1"/>
    <property type="molecule type" value="Genomic_DNA"/>
</dbReference>
<proteinExistence type="predicted"/>
<comment type="caution">
    <text evidence="1">The sequence shown here is derived from an EMBL/GenBank/DDBJ whole genome shotgun (WGS) entry which is preliminary data.</text>
</comment>
<protein>
    <submittedName>
        <fullName evidence="1">TIGR04076 family protein</fullName>
    </submittedName>
</protein>
<name>A0ABS6EMH7_9CLOT</name>
<keyword evidence="2" id="KW-1185">Reference proteome</keyword>
<evidence type="ECO:0000313" key="1">
    <source>
        <dbReference type="EMBL" id="MBU5485620.1"/>
    </source>
</evidence>
<organism evidence="1 2">
    <name type="scientific">Clostridium mobile</name>
    <dbReference type="NCBI Taxonomy" id="2841512"/>
    <lineage>
        <taxon>Bacteria</taxon>
        <taxon>Bacillati</taxon>
        <taxon>Bacillota</taxon>
        <taxon>Clostridia</taxon>
        <taxon>Eubacteriales</taxon>
        <taxon>Clostridiaceae</taxon>
        <taxon>Clostridium</taxon>
    </lineage>
</organism>
<dbReference type="Proteomes" id="UP000726170">
    <property type="component" value="Unassembled WGS sequence"/>
</dbReference>
<accession>A0ABS6EMH7</accession>
<evidence type="ECO:0000313" key="2">
    <source>
        <dbReference type="Proteomes" id="UP000726170"/>
    </source>
</evidence>
<dbReference type="NCBIfam" id="TIGR04076">
    <property type="entry name" value="TIGR04076 family protein"/>
    <property type="match status" value="1"/>
</dbReference>
<dbReference type="RefSeq" id="WP_216440149.1">
    <property type="nucleotide sequence ID" value="NZ_JAHLQF010000003.1"/>
</dbReference>
<sequence>MGKKPKIRITLVDKKSNGYCSHGHKYGDTFDFDTERGKLCPLAMHALFPMINILRYGGRLPGDDGNSGLYCCPDANIINIFKVEKIEDI</sequence>
<dbReference type="InterPro" id="IPR023811">
    <property type="entry name" value="CHP04076"/>
</dbReference>
<gene>
    <name evidence="1" type="ORF">KQI86_14970</name>
</gene>
<reference evidence="1 2" key="1">
    <citation type="submission" date="2021-06" db="EMBL/GenBank/DDBJ databases">
        <authorList>
            <person name="Sun Q."/>
            <person name="Li D."/>
        </authorList>
    </citation>
    <scope>NUCLEOTIDE SEQUENCE [LARGE SCALE GENOMIC DNA]</scope>
    <source>
        <strain evidence="1 2">MSJ-11</strain>
    </source>
</reference>